<feature type="domain" description="F-box" evidence="2">
    <location>
        <begin position="167"/>
        <end position="214"/>
    </location>
</feature>
<evidence type="ECO:0000256" key="1">
    <source>
        <dbReference type="SAM" id="MobiDB-lite"/>
    </source>
</evidence>
<protein>
    <recommendedName>
        <fullName evidence="2">F-box domain-containing protein</fullName>
    </recommendedName>
</protein>
<evidence type="ECO:0000313" key="3">
    <source>
        <dbReference type="EMBL" id="GJN06642.1"/>
    </source>
</evidence>
<dbReference type="PANTHER" id="PTHR34791:SF4">
    <property type="entry name" value="F-BOX DOMAIN CONTAINING PROTEIN"/>
    <property type="match status" value="1"/>
</dbReference>
<dbReference type="Pfam" id="PF12937">
    <property type="entry name" value="F-box-like"/>
    <property type="match status" value="1"/>
</dbReference>
<dbReference type="Proteomes" id="UP001054889">
    <property type="component" value="Unassembled WGS sequence"/>
</dbReference>
<comment type="caution">
    <text evidence="3">The sequence shown here is derived from an EMBL/GenBank/DDBJ whole genome shotgun (WGS) entry which is preliminary data.</text>
</comment>
<dbReference type="PANTHER" id="PTHR34791">
    <property type="entry name" value="OS02G0272100 PROTEIN"/>
    <property type="match status" value="1"/>
</dbReference>
<dbReference type="Gene3D" id="1.20.1280.50">
    <property type="match status" value="1"/>
</dbReference>
<accession>A0AAV5D945</accession>
<dbReference type="SUPFAM" id="SSF81383">
    <property type="entry name" value="F-box domain"/>
    <property type="match status" value="1"/>
</dbReference>
<sequence length="358" mass="40365">MPIVLLRRLVDEDEWEAEDLAGRLGIVAHAAFLRAGFVPCGEEPSSGHLLKQVDEIGPSAPALRRRYTAAQLARREGDAVDAAVLELRARGNGGVAFQAFVLTRDGDRRRLCEAVLDAAALAPLLSGGLADAARALLETGAWLWRPLADWVVPTLLLELCRRNDLPVTGFTSLPDDAKVEILKRLDDGKDLAMVECVSSQLRRLVADRGLWKAMYRSLGLPSDLKISQEVGSWKERYVNSRPQLESGWDLPSLLCDSDNEYDRYLNMLIDECRLWEFEFPMPRENLVILPPMRFTSFSYPSYMVHDDPPAPLPEREVAPKSKNAGRQHRKVQRNHYQKKQHGVGAIHSPSSRYKWKHR</sequence>
<keyword evidence="4" id="KW-1185">Reference proteome</keyword>
<dbReference type="EMBL" id="BQKI01000013">
    <property type="protein sequence ID" value="GJN06642.1"/>
    <property type="molecule type" value="Genomic_DNA"/>
</dbReference>
<reference evidence="3" key="2">
    <citation type="submission" date="2021-12" db="EMBL/GenBank/DDBJ databases">
        <title>Resequencing data analysis of finger millet.</title>
        <authorList>
            <person name="Hatakeyama M."/>
            <person name="Aluri S."/>
            <person name="Balachadran M.T."/>
            <person name="Sivarajan S.R."/>
            <person name="Poveda L."/>
            <person name="Shimizu-Inatsugi R."/>
            <person name="Schlapbach R."/>
            <person name="Sreeman S.M."/>
            <person name="Shimizu K.K."/>
        </authorList>
    </citation>
    <scope>NUCLEOTIDE SEQUENCE</scope>
</reference>
<dbReference type="AlphaFoldDB" id="A0AAV5D945"/>
<dbReference type="InterPro" id="IPR001810">
    <property type="entry name" value="F-box_dom"/>
</dbReference>
<name>A0AAV5D945_ELECO</name>
<dbReference type="SMART" id="SM00256">
    <property type="entry name" value="FBOX"/>
    <property type="match status" value="1"/>
</dbReference>
<reference evidence="3" key="1">
    <citation type="journal article" date="2018" name="DNA Res.">
        <title>Multiple hybrid de novo genome assembly of finger millet, an orphan allotetraploid crop.</title>
        <authorList>
            <person name="Hatakeyama M."/>
            <person name="Aluri S."/>
            <person name="Balachadran M.T."/>
            <person name="Sivarajan S.R."/>
            <person name="Patrignani A."/>
            <person name="Gruter S."/>
            <person name="Poveda L."/>
            <person name="Shimizu-Inatsugi R."/>
            <person name="Baeten J."/>
            <person name="Francoijs K.J."/>
            <person name="Nataraja K.N."/>
            <person name="Reddy Y.A.N."/>
            <person name="Phadnis S."/>
            <person name="Ravikumar R.L."/>
            <person name="Schlapbach R."/>
            <person name="Sreeman S.M."/>
            <person name="Shimizu K.K."/>
        </authorList>
    </citation>
    <scope>NUCLEOTIDE SEQUENCE</scope>
</reference>
<dbReference type="InterPro" id="IPR036047">
    <property type="entry name" value="F-box-like_dom_sf"/>
</dbReference>
<evidence type="ECO:0000259" key="2">
    <source>
        <dbReference type="PROSITE" id="PS50181"/>
    </source>
</evidence>
<gene>
    <name evidence="3" type="primary">ga24394</name>
    <name evidence="3" type="ORF">PR202_ga24394</name>
</gene>
<feature type="compositionally biased region" description="Basic residues" evidence="1">
    <location>
        <begin position="323"/>
        <end position="341"/>
    </location>
</feature>
<evidence type="ECO:0000313" key="4">
    <source>
        <dbReference type="Proteomes" id="UP001054889"/>
    </source>
</evidence>
<feature type="region of interest" description="Disordered" evidence="1">
    <location>
        <begin position="308"/>
        <end position="358"/>
    </location>
</feature>
<feature type="compositionally biased region" description="Basic and acidic residues" evidence="1">
    <location>
        <begin position="308"/>
        <end position="319"/>
    </location>
</feature>
<dbReference type="PROSITE" id="PS50181">
    <property type="entry name" value="FBOX"/>
    <property type="match status" value="1"/>
</dbReference>
<organism evidence="3 4">
    <name type="scientific">Eleusine coracana subsp. coracana</name>
    <dbReference type="NCBI Taxonomy" id="191504"/>
    <lineage>
        <taxon>Eukaryota</taxon>
        <taxon>Viridiplantae</taxon>
        <taxon>Streptophyta</taxon>
        <taxon>Embryophyta</taxon>
        <taxon>Tracheophyta</taxon>
        <taxon>Spermatophyta</taxon>
        <taxon>Magnoliopsida</taxon>
        <taxon>Liliopsida</taxon>
        <taxon>Poales</taxon>
        <taxon>Poaceae</taxon>
        <taxon>PACMAD clade</taxon>
        <taxon>Chloridoideae</taxon>
        <taxon>Cynodonteae</taxon>
        <taxon>Eleusininae</taxon>
        <taxon>Eleusine</taxon>
    </lineage>
</organism>
<proteinExistence type="predicted"/>